<dbReference type="EMBL" id="NCVQ01000001">
    <property type="protein sequence ID" value="PWZ55912.1"/>
    <property type="molecule type" value="Genomic_DNA"/>
</dbReference>
<evidence type="ECO:0000313" key="2">
    <source>
        <dbReference type="EMBL" id="PWZ55912.1"/>
    </source>
</evidence>
<proteinExistence type="predicted"/>
<reference evidence="2" key="1">
    <citation type="journal article" date="2018" name="Nat. Genet.">
        <title>Extensive intraspecific gene order and gene structural variations between Mo17 and other maize genomes.</title>
        <authorList>
            <person name="Sun S."/>
            <person name="Zhou Y."/>
            <person name="Chen J."/>
            <person name="Shi J."/>
            <person name="Zhao H."/>
            <person name="Zhao H."/>
            <person name="Song W."/>
            <person name="Zhang M."/>
            <person name="Cui Y."/>
            <person name="Dong X."/>
            <person name="Liu H."/>
            <person name="Ma X."/>
            <person name="Jiao Y."/>
            <person name="Wang B."/>
            <person name="Wei X."/>
            <person name="Stein J.C."/>
            <person name="Glaubitz J.C."/>
            <person name="Lu F."/>
            <person name="Yu G."/>
            <person name="Liang C."/>
            <person name="Fengler K."/>
            <person name="Li B."/>
            <person name="Rafalski A."/>
            <person name="Schnable P.S."/>
            <person name="Ware D.H."/>
            <person name="Buckler E.S."/>
            <person name="Lai J."/>
        </authorList>
    </citation>
    <scope>NUCLEOTIDE SEQUENCE [LARGE SCALE GENOMIC DNA]</scope>
    <source>
        <tissue evidence="2">Seedling</tissue>
    </source>
</reference>
<name>A0A317YDV8_MAIZE</name>
<organism evidence="2">
    <name type="scientific">Zea mays</name>
    <name type="common">Maize</name>
    <dbReference type="NCBI Taxonomy" id="4577"/>
    <lineage>
        <taxon>Eukaryota</taxon>
        <taxon>Viridiplantae</taxon>
        <taxon>Streptophyta</taxon>
        <taxon>Embryophyta</taxon>
        <taxon>Tracheophyta</taxon>
        <taxon>Spermatophyta</taxon>
        <taxon>Magnoliopsida</taxon>
        <taxon>Liliopsida</taxon>
        <taxon>Poales</taxon>
        <taxon>Poaceae</taxon>
        <taxon>PACMAD clade</taxon>
        <taxon>Panicoideae</taxon>
        <taxon>Andropogonodae</taxon>
        <taxon>Andropogoneae</taxon>
        <taxon>Tripsacinae</taxon>
        <taxon>Zea</taxon>
    </lineage>
</organism>
<feature type="region of interest" description="Disordered" evidence="1">
    <location>
        <begin position="1"/>
        <end position="20"/>
    </location>
</feature>
<dbReference type="AlphaFoldDB" id="A0A317YDV8"/>
<sequence>MRPRSCIPRPPPHAPTPFRARTPLAHFPCSFAPSAEHPRPLSRPARAPRQFYRSSWFRCRYADAVESPTVFVALVSSALSPATWNAP</sequence>
<accession>A0A317YDV8</accession>
<protein>
    <submittedName>
        <fullName evidence="2">Uncharacterized protein</fullName>
    </submittedName>
</protein>
<dbReference type="Proteomes" id="UP000251960">
    <property type="component" value="Chromosome 1"/>
</dbReference>
<comment type="caution">
    <text evidence="2">The sequence shown here is derived from an EMBL/GenBank/DDBJ whole genome shotgun (WGS) entry which is preliminary data.</text>
</comment>
<evidence type="ECO:0000256" key="1">
    <source>
        <dbReference type="SAM" id="MobiDB-lite"/>
    </source>
</evidence>
<gene>
    <name evidence="2" type="ORF">Zm00014a_028185</name>
</gene>